<dbReference type="CDD" id="cd07341">
    <property type="entry name" value="M56_BlaR1_MecR1_like"/>
    <property type="match status" value="1"/>
</dbReference>
<gene>
    <name evidence="3" type="ORF">R5R33_12825</name>
</gene>
<evidence type="ECO:0000256" key="1">
    <source>
        <dbReference type="SAM" id="Phobius"/>
    </source>
</evidence>
<dbReference type="EMBL" id="CP137555">
    <property type="protein sequence ID" value="WOX04620.1"/>
    <property type="molecule type" value="Genomic_DNA"/>
</dbReference>
<dbReference type="Pfam" id="PF05569">
    <property type="entry name" value="Peptidase_M56"/>
    <property type="match status" value="1"/>
</dbReference>
<keyword evidence="4" id="KW-1185">Reference proteome</keyword>
<dbReference type="KEGG" id="mpaf:R5R33_12825"/>
<sequence>MINWVLEQQEVLTLALLVVWLSDLALAKRIGAKFTYRLYALVPLALIFVNLPPIEFDSSAATSESAYLVSETLATTFNTVNEYQVTQNLTSNSANNVQWIWLFGVGTLLTGLLVGLVRLATIPKSPVLDERQYHRLPSGIFYTSNKVKGPILKGIFKPEIILPTDYQKCYEPQQLDYVFEHELVHANRFDNLWNLLSLIFAIFFWFNPVVWVVYLRFRLTQECACDEEVLSQADKHKKILYSRAMLQSYEHWNGFWMLQSHYGDKMTMITRINRLKTALKPSKLARLFAGWISAAILSLAFLWGQASANTKNTINLNELNLFNLSLPRAAFFEGIQGEVYLQFDVEEGVVSSVKVLEVVTSGGHEEEFVESATNFIKTLPFSGENANLTAAEYVARFHMAGVGASQVARDKALKRMPHRKIHLLPYSIPTAANEISFSGTPKLQYIKNHYPSYPEGLEALGVSASAIVELDVRESGIAVNPRVISVDAPAEYQDAFRQTALHEADNLNVFKNNSGQPLENVKVELRWSPADYSKGVDASKLKRN</sequence>
<dbReference type="AlphaFoldDB" id="A0AAU0MWR3"/>
<dbReference type="RefSeq" id="WP_318953097.1">
    <property type="nucleotide sequence ID" value="NZ_CP137555.1"/>
</dbReference>
<proteinExistence type="predicted"/>
<keyword evidence="1" id="KW-0472">Membrane</keyword>
<dbReference type="Proteomes" id="UP001302477">
    <property type="component" value="Chromosome"/>
</dbReference>
<reference evidence="3 4" key="1">
    <citation type="submission" date="2023-10" db="EMBL/GenBank/DDBJ databases">
        <title>Description of Microbulbifer bruguierae sp. nov., isolated from the sediments of mangrove plant Bruguiera sexangula and comparative genomic analyses of the genus Microbulbifer.</title>
        <authorList>
            <person name="Long M."/>
        </authorList>
    </citation>
    <scope>NUCLEOTIDE SEQUENCE [LARGE SCALE GENOMIC DNA]</scope>
    <source>
        <strain evidence="3 4">SPO729</strain>
    </source>
</reference>
<evidence type="ECO:0000313" key="4">
    <source>
        <dbReference type="Proteomes" id="UP001302477"/>
    </source>
</evidence>
<dbReference type="PANTHER" id="PTHR34978">
    <property type="entry name" value="POSSIBLE SENSOR-TRANSDUCER PROTEIN BLAR"/>
    <property type="match status" value="1"/>
</dbReference>
<dbReference type="InterPro" id="IPR052173">
    <property type="entry name" value="Beta-lactam_resp_regulator"/>
</dbReference>
<accession>A0AAU0MWR3</accession>
<feature type="transmembrane region" description="Helical" evidence="1">
    <location>
        <begin position="99"/>
        <end position="120"/>
    </location>
</feature>
<feature type="transmembrane region" description="Helical" evidence="1">
    <location>
        <begin position="192"/>
        <end position="214"/>
    </location>
</feature>
<protein>
    <submittedName>
        <fullName evidence="3">M56 family metallopeptidase</fullName>
    </submittedName>
</protein>
<keyword evidence="1" id="KW-0812">Transmembrane</keyword>
<dbReference type="InterPro" id="IPR008756">
    <property type="entry name" value="Peptidase_M56"/>
</dbReference>
<name>A0AAU0MWR3_9GAMM</name>
<feature type="transmembrane region" description="Helical" evidence="1">
    <location>
        <begin position="284"/>
        <end position="304"/>
    </location>
</feature>
<evidence type="ECO:0000313" key="3">
    <source>
        <dbReference type="EMBL" id="WOX04620.1"/>
    </source>
</evidence>
<keyword evidence="1" id="KW-1133">Transmembrane helix</keyword>
<evidence type="ECO:0000259" key="2">
    <source>
        <dbReference type="Pfam" id="PF05569"/>
    </source>
</evidence>
<organism evidence="3 4">
    <name type="scientific">Microbulbifer pacificus</name>
    <dbReference type="NCBI Taxonomy" id="407164"/>
    <lineage>
        <taxon>Bacteria</taxon>
        <taxon>Pseudomonadati</taxon>
        <taxon>Pseudomonadota</taxon>
        <taxon>Gammaproteobacteria</taxon>
        <taxon>Cellvibrionales</taxon>
        <taxon>Microbulbiferaceae</taxon>
        <taxon>Microbulbifer</taxon>
    </lineage>
</organism>
<feature type="domain" description="Peptidase M56" evidence="2">
    <location>
        <begin position="12"/>
        <end position="252"/>
    </location>
</feature>
<dbReference type="PANTHER" id="PTHR34978:SF3">
    <property type="entry name" value="SLR0241 PROTEIN"/>
    <property type="match status" value="1"/>
</dbReference>